<evidence type="ECO:0000313" key="2">
    <source>
        <dbReference type="Proteomes" id="UP000605201"/>
    </source>
</evidence>
<dbReference type="EMBL" id="JACNIG010000049">
    <property type="protein sequence ID" value="MBC8430501.1"/>
    <property type="molecule type" value="Genomic_DNA"/>
</dbReference>
<accession>A0A8J6NNJ9</accession>
<sequence length="162" mass="18934">METENQDYPNISGRRYGYDRRVCAASNYRSIDKRVTPDRRNGPQKRTEKRYRVKDLTFVKLRSESEIEIGQLLDISKEGLAFRYFIDNKQSRNYYDLGLFLSGGGFSIDQIPFKAASNIELANNSQFSTIFFKRYGVQFEKLTPDQTNRLDHFLLNYTLGEA</sequence>
<comment type="caution">
    <text evidence="1">The sequence shown here is derived from an EMBL/GenBank/DDBJ whole genome shotgun (WGS) entry which is preliminary data.</text>
</comment>
<name>A0A8J6NNJ9_9BACT</name>
<protein>
    <submittedName>
        <fullName evidence="1">PilZ domain-containing protein</fullName>
    </submittedName>
</protein>
<organism evidence="1 2">
    <name type="scientific">Candidatus Desulfatibia vada</name>
    <dbReference type="NCBI Taxonomy" id="2841696"/>
    <lineage>
        <taxon>Bacteria</taxon>
        <taxon>Pseudomonadati</taxon>
        <taxon>Thermodesulfobacteriota</taxon>
        <taxon>Desulfobacteria</taxon>
        <taxon>Desulfobacterales</taxon>
        <taxon>Desulfobacterales incertae sedis</taxon>
        <taxon>Candidatus Desulfatibia</taxon>
    </lineage>
</organism>
<evidence type="ECO:0000313" key="1">
    <source>
        <dbReference type="EMBL" id="MBC8430501.1"/>
    </source>
</evidence>
<gene>
    <name evidence="1" type="ORF">H8D96_01135</name>
</gene>
<dbReference type="AlphaFoldDB" id="A0A8J6NNJ9"/>
<proteinExistence type="predicted"/>
<reference evidence="1 2" key="1">
    <citation type="submission" date="2020-08" db="EMBL/GenBank/DDBJ databases">
        <title>Bridging the membrane lipid divide: bacteria of the FCB group superphylum have the potential to synthesize archaeal ether lipids.</title>
        <authorList>
            <person name="Villanueva L."/>
            <person name="Von Meijenfeldt F.A.B."/>
            <person name="Westbye A.B."/>
            <person name="Yadav S."/>
            <person name="Hopmans E.C."/>
            <person name="Dutilh B.E."/>
            <person name="Sinninghe Damste J.S."/>
        </authorList>
    </citation>
    <scope>NUCLEOTIDE SEQUENCE [LARGE SCALE GENOMIC DNA]</scope>
    <source>
        <strain evidence="1">NIOZ-UU17</strain>
    </source>
</reference>
<dbReference type="Proteomes" id="UP000605201">
    <property type="component" value="Unassembled WGS sequence"/>
</dbReference>
<dbReference type="Gene3D" id="2.40.10.220">
    <property type="entry name" value="predicted glycosyltransferase like domains"/>
    <property type="match status" value="1"/>
</dbReference>